<protein>
    <submittedName>
        <fullName evidence="1">ParB N-terminal domain-containing protein</fullName>
    </submittedName>
</protein>
<reference evidence="1" key="2">
    <citation type="submission" date="2024-06" db="EMBL/GenBank/DDBJ databases">
        <authorList>
            <person name="Plum-Jensen L.E."/>
            <person name="Schramm A."/>
            <person name="Marshall I.P.G."/>
        </authorList>
    </citation>
    <scope>NUCLEOTIDE SEQUENCE</scope>
    <source>
        <strain evidence="1">Rat1</strain>
    </source>
</reference>
<dbReference type="KEGG" id="eaj:Q3M24_08310"/>
<accession>A0AAU8M000</accession>
<organism evidence="1">
    <name type="scientific">Candidatus Electrothrix aestuarii</name>
    <dbReference type="NCBI Taxonomy" id="3062594"/>
    <lineage>
        <taxon>Bacteria</taxon>
        <taxon>Pseudomonadati</taxon>
        <taxon>Thermodesulfobacteriota</taxon>
        <taxon>Desulfobulbia</taxon>
        <taxon>Desulfobulbales</taxon>
        <taxon>Desulfobulbaceae</taxon>
        <taxon>Candidatus Electrothrix</taxon>
    </lineage>
</organism>
<reference evidence="1" key="1">
    <citation type="journal article" date="2024" name="Syst. Appl. Microbiol.">
        <title>First single-strain enrichments of Electrothrix cable bacteria, description of E. aestuarii sp. nov. and E. rattekaaiensis sp. nov., and proposal of a cable bacteria taxonomy following the rules of the SeqCode.</title>
        <authorList>
            <person name="Plum-Jensen L.E."/>
            <person name="Schramm A."/>
            <person name="Marshall I.P.G."/>
        </authorList>
    </citation>
    <scope>NUCLEOTIDE SEQUENCE</scope>
    <source>
        <strain evidence="1">Rat1</strain>
    </source>
</reference>
<dbReference type="SUPFAM" id="SSF110849">
    <property type="entry name" value="ParB/Sulfiredoxin"/>
    <property type="match status" value="1"/>
</dbReference>
<dbReference type="AlphaFoldDB" id="A0AAU8M000"/>
<evidence type="ECO:0000313" key="1">
    <source>
        <dbReference type="EMBL" id="XCN74731.1"/>
    </source>
</evidence>
<proteinExistence type="predicted"/>
<sequence>MQEGLLPLSPLAFFAIKSTDKSVEFFHLTKLTGDKSGRAHKGDVPIFFINRFLPFMSFPAYPIKMKNRAPLLCQVSLHDINLSDMNYSLNPFHQPLQENLLKSINNLGILHPPLLLKQQDSSFIILSGRRRIQAYLQCFQSSSTQKDKLEHDEKTLPALVFSSNGEKGENNPALLFTALVQHQLLSGSLSIIEQAVLLQKASMVLKEQEVLRLLPLLGMKPKPNVSGELVALLDLETTAQLGLHQGIIAPRSGKKLARFSLADQKQLAQLIEQFQLGGSKQQNLLDRLFQLTKRKQTSVEILISQWREKEKDKQLNGPQQVSSLLRWLDQQCQPRLKQAEDEFKKFNSQLQLPAGVRVEHALSFEEEQVTLSIDFSSKEELASIWPKIEALLQS</sequence>
<dbReference type="EMBL" id="CP159373">
    <property type="protein sequence ID" value="XCN74731.1"/>
    <property type="molecule type" value="Genomic_DNA"/>
</dbReference>
<dbReference type="InterPro" id="IPR036086">
    <property type="entry name" value="ParB/Sulfiredoxin_sf"/>
</dbReference>
<gene>
    <name evidence="1" type="ORF">Q3M24_08310</name>
</gene>
<name>A0AAU8M000_9BACT</name>